<dbReference type="VEuPathDB" id="ToxoDB:cyc_04644"/>
<reference evidence="1 2" key="1">
    <citation type="journal article" date="2016" name="BMC Genomics">
        <title>Comparative genomics reveals Cyclospora cayetanensis possesses coccidia-like metabolism and invasion components but unique surface antigens.</title>
        <authorList>
            <person name="Liu S."/>
            <person name="Wang L."/>
            <person name="Zheng H."/>
            <person name="Xu Z."/>
            <person name="Roellig D.M."/>
            <person name="Li N."/>
            <person name="Frace M.A."/>
            <person name="Tang K."/>
            <person name="Arrowood M.J."/>
            <person name="Moss D.M."/>
            <person name="Zhang L."/>
            <person name="Feng Y."/>
            <person name="Xiao L."/>
        </authorList>
    </citation>
    <scope>NUCLEOTIDE SEQUENCE [LARGE SCALE GENOMIC DNA]</scope>
    <source>
        <strain evidence="1 2">CHN_HEN01</strain>
    </source>
</reference>
<protein>
    <submittedName>
        <fullName evidence="1">Uncharacterized protein</fullName>
    </submittedName>
</protein>
<organism evidence="1 2">
    <name type="scientific">Cyclospora cayetanensis</name>
    <dbReference type="NCBI Taxonomy" id="88456"/>
    <lineage>
        <taxon>Eukaryota</taxon>
        <taxon>Sar</taxon>
        <taxon>Alveolata</taxon>
        <taxon>Apicomplexa</taxon>
        <taxon>Conoidasida</taxon>
        <taxon>Coccidia</taxon>
        <taxon>Eucoccidiorida</taxon>
        <taxon>Eimeriorina</taxon>
        <taxon>Eimeriidae</taxon>
        <taxon>Cyclospora</taxon>
    </lineage>
</organism>
<comment type="caution">
    <text evidence="1">The sequence shown here is derived from an EMBL/GenBank/DDBJ whole genome shotgun (WGS) entry which is preliminary data.</text>
</comment>
<proteinExistence type="predicted"/>
<dbReference type="EMBL" id="JROU02001480">
    <property type="protein sequence ID" value="OEH76349.1"/>
    <property type="molecule type" value="Genomic_DNA"/>
</dbReference>
<accession>A0A1D3CYT8</accession>
<gene>
    <name evidence="1" type="ORF">cyc_04644</name>
</gene>
<sequence>MRRSCPLFRVARENINAKEASTGQESSVFGGKLPCKGEFPISEELREAVLRIVWMRNSVQREKPPRGGSDTPQFAAAFQLQGFLGESPGRREMESVSCVIGAFSCGRATIAAVSGGVLSAAATDETLSRRAASCTVPLARSDRRRGGAP</sequence>
<evidence type="ECO:0000313" key="2">
    <source>
        <dbReference type="Proteomes" id="UP000095192"/>
    </source>
</evidence>
<dbReference type="InParanoid" id="A0A1D3CYT8"/>
<name>A0A1D3CYT8_9EIME</name>
<keyword evidence="2" id="KW-1185">Reference proteome</keyword>
<evidence type="ECO:0000313" key="1">
    <source>
        <dbReference type="EMBL" id="OEH76349.1"/>
    </source>
</evidence>
<dbReference type="Proteomes" id="UP000095192">
    <property type="component" value="Unassembled WGS sequence"/>
</dbReference>
<dbReference type="AlphaFoldDB" id="A0A1D3CYT8"/>